<proteinExistence type="predicted"/>
<keyword evidence="1" id="KW-0808">Transferase</keyword>
<keyword evidence="2" id="KW-1185">Reference proteome</keyword>
<dbReference type="GO" id="GO:0003951">
    <property type="term" value="F:NAD+ kinase activity"/>
    <property type="evidence" value="ECO:0007669"/>
    <property type="project" value="InterPro"/>
</dbReference>
<dbReference type="PIRSF" id="PIRSF018567">
    <property type="entry name" value="AcoX"/>
    <property type="match status" value="1"/>
</dbReference>
<dbReference type="InterPro" id="IPR011391">
    <property type="entry name" value="AcoX_kinase"/>
</dbReference>
<keyword evidence="1" id="KW-0418">Kinase</keyword>
<accession>A0A178MDX9</accession>
<gene>
    <name evidence="1" type="ORF">A6A03_13250</name>
</gene>
<evidence type="ECO:0000313" key="1">
    <source>
        <dbReference type="EMBL" id="OAN46225.1"/>
    </source>
</evidence>
<dbReference type="RefSeq" id="WP_066786285.1">
    <property type="nucleotide sequence ID" value="NZ_LWQS01000047.1"/>
</dbReference>
<dbReference type="InterPro" id="IPR017438">
    <property type="entry name" value="ATP-NAD_kinase_N"/>
</dbReference>
<dbReference type="OrthoDB" id="4292700at2"/>
<dbReference type="GO" id="GO:0051287">
    <property type="term" value="F:NAD binding"/>
    <property type="evidence" value="ECO:0007669"/>
    <property type="project" value="UniProtKB-ARBA"/>
</dbReference>
<dbReference type="Gene3D" id="3.40.50.10330">
    <property type="entry name" value="Probable inorganic polyphosphate/atp-NAD kinase, domain 1"/>
    <property type="match status" value="1"/>
</dbReference>
<dbReference type="Pfam" id="PF01513">
    <property type="entry name" value="NAD_kinase"/>
    <property type="match status" value="1"/>
</dbReference>
<sequence length="338" mass="35687">MITAGIIANPASGKDIRRLVAHGSVFDNEEKVSIVKRVLLGLEATGVQRVWIMPDRFGIGLKALDNLPLQIEATLLDMPAWFTPDDSRRAAQLLAERGVGCIVTLGGDGTNRLVAKGCGDVPLMPISTGTNNVFPMMIEATTAGLAAGLVARGCAEAAVTRAPRIDVYRLSADQTGEGLPDGAPPDDIALVDVAVYDERFVASRAIWDSTRISDLVLTRAEPGNIGLSSIGANFLAGNYPPGHGLYLHLAASGQPVRAPVAPGLMQTVYVAAHRVLAPGDVVRVRRERPAVLAFDGERELELRAGEWAVLRLNPAGPRVIDPRRAIAVAAGAGFFTAV</sequence>
<dbReference type="InterPro" id="IPR039065">
    <property type="entry name" value="AcoX-like"/>
</dbReference>
<evidence type="ECO:0000313" key="2">
    <source>
        <dbReference type="Proteomes" id="UP000078287"/>
    </source>
</evidence>
<dbReference type="SUPFAM" id="SSF111331">
    <property type="entry name" value="NAD kinase/diacylglycerol kinase-like"/>
    <property type="match status" value="1"/>
</dbReference>
<dbReference type="PANTHER" id="PTHR40697:SF3">
    <property type="entry name" value="ACETOIN CATABOLISM PROTEIN X"/>
    <property type="match status" value="1"/>
</dbReference>
<dbReference type="AlphaFoldDB" id="A0A178MDX9"/>
<dbReference type="PANTHER" id="PTHR40697">
    <property type="entry name" value="ACETOIN CATABOLISM PROTEIN X"/>
    <property type="match status" value="1"/>
</dbReference>
<protein>
    <submittedName>
        <fullName evidence="1">ATP-NAD kinase</fullName>
    </submittedName>
</protein>
<dbReference type="GO" id="GO:0006741">
    <property type="term" value="P:NADP+ biosynthetic process"/>
    <property type="evidence" value="ECO:0007669"/>
    <property type="project" value="InterPro"/>
</dbReference>
<comment type="caution">
    <text evidence="1">The sequence shown here is derived from an EMBL/GenBank/DDBJ whole genome shotgun (WGS) entry which is preliminary data.</text>
</comment>
<dbReference type="InterPro" id="IPR016064">
    <property type="entry name" value="NAD/diacylglycerol_kinase_sf"/>
</dbReference>
<name>A0A178MDX9_9CHLR</name>
<dbReference type="STRING" id="1707952.A6A03_13250"/>
<dbReference type="InterPro" id="IPR002504">
    <property type="entry name" value="NADK"/>
</dbReference>
<organism evidence="1 2">
    <name type="scientific">Chloroflexus islandicus</name>
    <dbReference type="NCBI Taxonomy" id="1707952"/>
    <lineage>
        <taxon>Bacteria</taxon>
        <taxon>Bacillati</taxon>
        <taxon>Chloroflexota</taxon>
        <taxon>Chloroflexia</taxon>
        <taxon>Chloroflexales</taxon>
        <taxon>Chloroflexineae</taxon>
        <taxon>Chloroflexaceae</taxon>
        <taxon>Chloroflexus</taxon>
    </lineage>
</organism>
<reference evidence="1 2" key="1">
    <citation type="submission" date="2016-04" db="EMBL/GenBank/DDBJ databases">
        <title>Chloroflexus islandicus sp. nov., a thermophilic filamentous anoxygenic phototrophic bacterium from geyser Strokkur (Iceland).</title>
        <authorList>
            <person name="Gaisin V.A."/>
            <person name="Kalashnikov A.M."/>
            <person name="Sukhacheva M.V."/>
            <person name="Grouzdev D.S."/>
            <person name="Ivanov T.M."/>
            <person name="Kuznetsov B."/>
            <person name="Gorlenko V.M."/>
        </authorList>
    </citation>
    <scope>NUCLEOTIDE SEQUENCE [LARGE SCALE GENOMIC DNA]</scope>
    <source>
        <strain evidence="2">isl-2</strain>
    </source>
</reference>
<dbReference type="Proteomes" id="UP000078287">
    <property type="component" value="Unassembled WGS sequence"/>
</dbReference>
<dbReference type="EMBL" id="LWQS01000047">
    <property type="protein sequence ID" value="OAN46225.1"/>
    <property type="molecule type" value="Genomic_DNA"/>
</dbReference>
<dbReference type="GO" id="GO:0005524">
    <property type="term" value="F:ATP binding"/>
    <property type="evidence" value="ECO:0007669"/>
    <property type="project" value="UniProtKB-ARBA"/>
</dbReference>